<evidence type="ECO:0000313" key="3">
    <source>
        <dbReference type="Proteomes" id="UP000245942"/>
    </source>
</evidence>
<dbReference type="OrthoDB" id="1431247at2759"/>
<feature type="compositionally biased region" description="Low complexity" evidence="1">
    <location>
        <begin position="323"/>
        <end position="338"/>
    </location>
</feature>
<feature type="compositionally biased region" description="Basic and acidic residues" evidence="1">
    <location>
        <begin position="378"/>
        <end position="392"/>
    </location>
</feature>
<feature type="region of interest" description="Disordered" evidence="1">
    <location>
        <begin position="141"/>
        <end position="347"/>
    </location>
</feature>
<feature type="region of interest" description="Disordered" evidence="1">
    <location>
        <begin position="1"/>
        <end position="31"/>
    </location>
</feature>
<organism evidence="2 3">
    <name type="scientific">Pseudomicrostroma glucosiphilum</name>
    <dbReference type="NCBI Taxonomy" id="1684307"/>
    <lineage>
        <taxon>Eukaryota</taxon>
        <taxon>Fungi</taxon>
        <taxon>Dikarya</taxon>
        <taxon>Basidiomycota</taxon>
        <taxon>Ustilaginomycotina</taxon>
        <taxon>Exobasidiomycetes</taxon>
        <taxon>Microstromatales</taxon>
        <taxon>Microstromatales incertae sedis</taxon>
        <taxon>Pseudomicrostroma</taxon>
    </lineage>
</organism>
<dbReference type="Proteomes" id="UP000245942">
    <property type="component" value="Unassembled WGS sequence"/>
</dbReference>
<reference evidence="2 3" key="1">
    <citation type="journal article" date="2018" name="Mol. Biol. Evol.">
        <title>Broad Genomic Sampling Reveals a Smut Pathogenic Ancestry of the Fungal Clade Ustilaginomycotina.</title>
        <authorList>
            <person name="Kijpornyongpan T."/>
            <person name="Mondo S.J."/>
            <person name="Barry K."/>
            <person name="Sandor L."/>
            <person name="Lee J."/>
            <person name="Lipzen A."/>
            <person name="Pangilinan J."/>
            <person name="LaButti K."/>
            <person name="Hainaut M."/>
            <person name="Henrissat B."/>
            <person name="Grigoriev I.V."/>
            <person name="Spatafora J.W."/>
            <person name="Aime M.C."/>
        </authorList>
    </citation>
    <scope>NUCLEOTIDE SEQUENCE [LARGE SCALE GENOMIC DNA]</scope>
    <source>
        <strain evidence="2 3">MCA 4718</strain>
    </source>
</reference>
<proteinExistence type="predicted"/>
<feature type="region of interest" description="Disordered" evidence="1">
    <location>
        <begin position="548"/>
        <end position="586"/>
    </location>
</feature>
<accession>A0A316UFJ4</accession>
<gene>
    <name evidence="2" type="ORF">BCV69DRAFT_19811</name>
</gene>
<name>A0A316UFJ4_9BASI</name>
<feature type="compositionally biased region" description="Low complexity" evidence="1">
    <location>
        <begin position="425"/>
        <end position="437"/>
    </location>
</feature>
<feature type="compositionally biased region" description="Low complexity" evidence="1">
    <location>
        <begin position="393"/>
        <end position="404"/>
    </location>
</feature>
<dbReference type="AlphaFoldDB" id="A0A316UFJ4"/>
<feature type="compositionally biased region" description="Polar residues" evidence="1">
    <location>
        <begin position="457"/>
        <end position="468"/>
    </location>
</feature>
<protein>
    <submittedName>
        <fullName evidence="2">Uncharacterized protein</fullName>
    </submittedName>
</protein>
<dbReference type="RefSeq" id="XP_025351247.1">
    <property type="nucleotide sequence ID" value="XM_025489656.1"/>
</dbReference>
<dbReference type="GeneID" id="37011390"/>
<feature type="compositionally biased region" description="Low complexity" evidence="1">
    <location>
        <begin position="163"/>
        <end position="180"/>
    </location>
</feature>
<keyword evidence="3" id="KW-1185">Reference proteome</keyword>
<feature type="compositionally biased region" description="Low complexity" evidence="1">
    <location>
        <begin position="258"/>
        <end position="291"/>
    </location>
</feature>
<feature type="region of interest" description="Disordered" evidence="1">
    <location>
        <begin position="359"/>
        <end position="484"/>
    </location>
</feature>
<evidence type="ECO:0000256" key="1">
    <source>
        <dbReference type="SAM" id="MobiDB-lite"/>
    </source>
</evidence>
<dbReference type="EMBL" id="KZ819321">
    <property type="protein sequence ID" value="PWN24087.1"/>
    <property type="molecule type" value="Genomic_DNA"/>
</dbReference>
<sequence>MSRAVFPGQADTSPKPFLASSLGLGNTPLQSKSTFREGIKSLQQAANYAPLSRAPLLEPHDITSAMMQLGRSSEDWSSLAASSSSSSRPPMLPRGESTKTISGRGSSRPGLQISTSSEMLTPAARVVNNPFDGATVAERLERKVESPLHPSSDVDTDTESYPSSLATSADSAANSNSPRSLPSRTLTGKTRLHPNYGTPLYRASSPLGRITSPDSWRSLLPEDDPYFAADTEGFDARQSTMLFSDDGNPDRPDFIRQGSGESSSASSAMDGSRRLSSSSSLGSFSSSVSLLPPIAIAAGPNDDWPVDSWRSLLPPSEPTNRRSTASPGPSSVSPSQPSHVAGRDDDASLANNRVAAIAIASRDSNLRRPASFSTFDKVAPEVGHRAQERPETASDASDPASQASYRPRGTTESSVTGRVADAPRSTSLSSSLTSSSSPRRYARTAMDNDDERESWPCSRNYSEQSASPIRTADSPLSFRRHSVQPASPFKAAASRMHDGLTPSSKLKPAVITTSSTALLSSIPGNGVAASGDTTLTAPSVVATTIVTTTTTTGDDSMPSSQSTSSITTSLPMPSPLAHAAPCVPFQ</sequence>
<feature type="region of interest" description="Disordered" evidence="1">
    <location>
        <begin position="74"/>
        <end position="121"/>
    </location>
</feature>
<feature type="compositionally biased region" description="Low complexity" evidence="1">
    <location>
        <begin position="75"/>
        <end position="87"/>
    </location>
</feature>
<feature type="compositionally biased region" description="Low complexity" evidence="1">
    <location>
        <begin position="548"/>
        <end position="569"/>
    </location>
</feature>
<evidence type="ECO:0000313" key="2">
    <source>
        <dbReference type="EMBL" id="PWN24087.1"/>
    </source>
</evidence>